<dbReference type="AlphaFoldDB" id="A0AAU9PL54"/>
<gene>
    <name evidence="2" type="ORF">LVIROSA_LOCUS36318</name>
</gene>
<evidence type="ECO:0000313" key="2">
    <source>
        <dbReference type="EMBL" id="CAH1450929.1"/>
    </source>
</evidence>
<sequence>MLAPPPSPNSINSRKFLNLSNLHSIICDCRDKIDVNHSGMHRIKEQLGQDFLVCHVDHINIHHKREDHDKKLKAIVVVMGGVMVAMCGMMVVGLKVVMKLG</sequence>
<name>A0AAU9PL54_9ASTR</name>
<keyword evidence="3" id="KW-1185">Reference proteome</keyword>
<comment type="caution">
    <text evidence="2">The sequence shown here is derived from an EMBL/GenBank/DDBJ whole genome shotgun (WGS) entry which is preliminary data.</text>
</comment>
<organism evidence="2 3">
    <name type="scientific">Lactuca virosa</name>
    <dbReference type="NCBI Taxonomy" id="75947"/>
    <lineage>
        <taxon>Eukaryota</taxon>
        <taxon>Viridiplantae</taxon>
        <taxon>Streptophyta</taxon>
        <taxon>Embryophyta</taxon>
        <taxon>Tracheophyta</taxon>
        <taxon>Spermatophyta</taxon>
        <taxon>Magnoliopsida</taxon>
        <taxon>eudicotyledons</taxon>
        <taxon>Gunneridae</taxon>
        <taxon>Pentapetalae</taxon>
        <taxon>asterids</taxon>
        <taxon>campanulids</taxon>
        <taxon>Asterales</taxon>
        <taxon>Asteraceae</taxon>
        <taxon>Cichorioideae</taxon>
        <taxon>Cichorieae</taxon>
        <taxon>Lactucinae</taxon>
        <taxon>Lactuca</taxon>
    </lineage>
</organism>
<evidence type="ECO:0000256" key="1">
    <source>
        <dbReference type="SAM" id="Phobius"/>
    </source>
</evidence>
<reference evidence="2 3" key="1">
    <citation type="submission" date="2022-01" db="EMBL/GenBank/DDBJ databases">
        <authorList>
            <person name="Xiong W."/>
            <person name="Schranz E."/>
        </authorList>
    </citation>
    <scope>NUCLEOTIDE SEQUENCE [LARGE SCALE GENOMIC DNA]</scope>
</reference>
<dbReference type="Proteomes" id="UP001157418">
    <property type="component" value="Unassembled WGS sequence"/>
</dbReference>
<accession>A0AAU9PL54</accession>
<evidence type="ECO:0000313" key="3">
    <source>
        <dbReference type="Proteomes" id="UP001157418"/>
    </source>
</evidence>
<keyword evidence="1" id="KW-1133">Transmembrane helix</keyword>
<keyword evidence="1" id="KW-0812">Transmembrane</keyword>
<evidence type="ECO:0008006" key="4">
    <source>
        <dbReference type="Google" id="ProtNLM"/>
    </source>
</evidence>
<dbReference type="EMBL" id="CAKMRJ010005634">
    <property type="protein sequence ID" value="CAH1450929.1"/>
    <property type="molecule type" value="Genomic_DNA"/>
</dbReference>
<keyword evidence="1" id="KW-0472">Membrane</keyword>
<protein>
    <recommendedName>
        <fullName evidence="4">Transmembrane protein</fullName>
    </recommendedName>
</protein>
<feature type="transmembrane region" description="Helical" evidence="1">
    <location>
        <begin position="74"/>
        <end position="98"/>
    </location>
</feature>
<proteinExistence type="predicted"/>